<proteinExistence type="predicted"/>
<dbReference type="EMBL" id="JAGGKC010000003">
    <property type="protein sequence ID" value="MBP1918111.1"/>
    <property type="molecule type" value="Genomic_DNA"/>
</dbReference>
<accession>A0ABS4G0U2</accession>
<comment type="caution">
    <text evidence="1">The sequence shown here is derived from an EMBL/GenBank/DDBJ whole genome shotgun (WGS) entry which is preliminary data.</text>
</comment>
<evidence type="ECO:0000313" key="2">
    <source>
        <dbReference type="Proteomes" id="UP001519271"/>
    </source>
</evidence>
<protein>
    <submittedName>
        <fullName evidence="1">Uncharacterized protein</fullName>
    </submittedName>
</protein>
<dbReference type="Proteomes" id="UP001519271">
    <property type="component" value="Unassembled WGS sequence"/>
</dbReference>
<organism evidence="1 2">
    <name type="scientific">Youngiibacter multivorans</name>
    <dbReference type="NCBI Taxonomy" id="937251"/>
    <lineage>
        <taxon>Bacteria</taxon>
        <taxon>Bacillati</taxon>
        <taxon>Bacillota</taxon>
        <taxon>Clostridia</taxon>
        <taxon>Eubacteriales</taxon>
        <taxon>Clostridiaceae</taxon>
        <taxon>Youngiibacter</taxon>
    </lineage>
</organism>
<keyword evidence="2" id="KW-1185">Reference proteome</keyword>
<reference evidence="1 2" key="1">
    <citation type="submission" date="2021-03" db="EMBL/GenBank/DDBJ databases">
        <title>Genomic Encyclopedia of Type Strains, Phase IV (KMG-IV): sequencing the most valuable type-strain genomes for metagenomic binning, comparative biology and taxonomic classification.</title>
        <authorList>
            <person name="Goeker M."/>
        </authorList>
    </citation>
    <scope>NUCLEOTIDE SEQUENCE [LARGE SCALE GENOMIC DNA]</scope>
    <source>
        <strain evidence="1 2">DSM 6139</strain>
    </source>
</reference>
<dbReference type="RefSeq" id="WP_425348034.1">
    <property type="nucleotide sequence ID" value="NZ_JAGGKC010000003.1"/>
</dbReference>
<evidence type="ECO:0000313" key="1">
    <source>
        <dbReference type="EMBL" id="MBP1918111.1"/>
    </source>
</evidence>
<name>A0ABS4G0U2_9CLOT</name>
<sequence length="80" mass="9140">MDREEVGAGIAYRKLLGDEKRKQRPQLNTSHEHLTERLSSRLKTDCARYSARVSCHAPYLMRFMLRGMDEKGGNAIGFAL</sequence>
<gene>
    <name evidence="1" type="ORF">J2Z34_000582</name>
</gene>